<gene>
    <name evidence="3" type="ORF">FPZ11_03625</name>
</gene>
<feature type="region of interest" description="Disordered" evidence="1">
    <location>
        <begin position="1"/>
        <end position="21"/>
    </location>
</feature>
<sequence length="150" mass="14980">MNGDDAAPGDPVSARSTASTGSVTTANALILPTSPVAGLGTSPLTSTGEVIVTGSIDLPRSLGATGQHPDHFDSSDIDKLFDETDAAPASSSVAPVRASRAVATHTSTRGMITPPTKRGNKLPVALAVTAAFLAIGVAALLVAGYVFHAF</sequence>
<evidence type="ECO:0000313" key="4">
    <source>
        <dbReference type="Proteomes" id="UP000320216"/>
    </source>
</evidence>
<feature type="region of interest" description="Disordered" evidence="1">
    <location>
        <begin position="59"/>
        <end position="79"/>
    </location>
</feature>
<evidence type="ECO:0000256" key="2">
    <source>
        <dbReference type="SAM" id="Phobius"/>
    </source>
</evidence>
<reference evidence="3 4" key="1">
    <citation type="submission" date="2019-07" db="EMBL/GenBank/DDBJ databases">
        <title>Full genome sequence of Humibacter sp. WJ7-1.</title>
        <authorList>
            <person name="Im W.-T."/>
        </authorList>
    </citation>
    <scope>NUCLEOTIDE SEQUENCE [LARGE SCALE GENOMIC DNA]</scope>
    <source>
        <strain evidence="3 4">WJ7-1</strain>
    </source>
</reference>
<dbReference type="OrthoDB" id="5125954at2"/>
<evidence type="ECO:0000313" key="3">
    <source>
        <dbReference type="EMBL" id="QDZ13989.1"/>
    </source>
</evidence>
<dbReference type="Proteomes" id="UP000320216">
    <property type="component" value="Chromosome"/>
</dbReference>
<feature type="transmembrane region" description="Helical" evidence="2">
    <location>
        <begin position="124"/>
        <end position="147"/>
    </location>
</feature>
<feature type="compositionally biased region" description="Basic and acidic residues" evidence="1">
    <location>
        <begin position="68"/>
        <end position="79"/>
    </location>
</feature>
<name>A0A5B8M285_9MICO</name>
<keyword evidence="2" id="KW-1133">Transmembrane helix</keyword>
<keyword evidence="4" id="KW-1185">Reference proteome</keyword>
<organism evidence="3 4">
    <name type="scientific">Humibacter ginsenosidimutans</name>
    <dbReference type="NCBI Taxonomy" id="2599293"/>
    <lineage>
        <taxon>Bacteria</taxon>
        <taxon>Bacillati</taxon>
        <taxon>Actinomycetota</taxon>
        <taxon>Actinomycetes</taxon>
        <taxon>Micrococcales</taxon>
        <taxon>Microbacteriaceae</taxon>
        <taxon>Humibacter</taxon>
    </lineage>
</organism>
<proteinExistence type="predicted"/>
<dbReference type="EMBL" id="CP042305">
    <property type="protein sequence ID" value="QDZ13989.1"/>
    <property type="molecule type" value="Genomic_DNA"/>
</dbReference>
<keyword evidence="2" id="KW-0812">Transmembrane</keyword>
<evidence type="ECO:0000256" key="1">
    <source>
        <dbReference type="SAM" id="MobiDB-lite"/>
    </source>
</evidence>
<protein>
    <submittedName>
        <fullName evidence="3">Uncharacterized protein</fullName>
    </submittedName>
</protein>
<dbReference type="KEGG" id="huw:FPZ11_03625"/>
<dbReference type="AlphaFoldDB" id="A0A5B8M285"/>
<keyword evidence="2" id="KW-0472">Membrane</keyword>
<dbReference type="RefSeq" id="WP_146318448.1">
    <property type="nucleotide sequence ID" value="NZ_CP042305.1"/>
</dbReference>
<accession>A0A5B8M285</accession>